<accession>A0AAW2GDL4</accession>
<gene>
    <name evidence="1" type="ORF">PUN28_004450</name>
</gene>
<evidence type="ECO:0000313" key="1">
    <source>
        <dbReference type="EMBL" id="KAL0125321.1"/>
    </source>
</evidence>
<name>A0AAW2GDL4_9HYME</name>
<dbReference type="AlphaFoldDB" id="A0AAW2GDL4"/>
<proteinExistence type="predicted"/>
<evidence type="ECO:0000313" key="2">
    <source>
        <dbReference type="Proteomes" id="UP001430953"/>
    </source>
</evidence>
<reference evidence="1 2" key="1">
    <citation type="submission" date="2023-03" db="EMBL/GenBank/DDBJ databases">
        <title>High recombination rates correlate with genetic variation in Cardiocondyla obscurior ants.</title>
        <authorList>
            <person name="Errbii M."/>
        </authorList>
    </citation>
    <scope>NUCLEOTIDE SEQUENCE [LARGE SCALE GENOMIC DNA]</scope>
    <source>
        <strain evidence="1">Alpha-2009</strain>
        <tissue evidence="1">Whole body</tissue>
    </source>
</reference>
<sequence>MRQTCCTCFFFFPLIRDAMKYRSPFCPGPVLFARAETRECDADMREKGNGMRTCRLRSPNKKILPNDRGVYCKRGYKMFLSTIELFRYAFLALQLSLHIYHNVNVNRRKYDLLPPFFLLLFSNACNQSPRFRAHIGVGDFEIFFQISEKMYVFEVGNANNI</sequence>
<protein>
    <recommendedName>
        <fullName evidence="3">Secreted protein</fullName>
    </recommendedName>
</protein>
<dbReference type="Proteomes" id="UP001430953">
    <property type="component" value="Unassembled WGS sequence"/>
</dbReference>
<organism evidence="1 2">
    <name type="scientific">Cardiocondyla obscurior</name>
    <dbReference type="NCBI Taxonomy" id="286306"/>
    <lineage>
        <taxon>Eukaryota</taxon>
        <taxon>Metazoa</taxon>
        <taxon>Ecdysozoa</taxon>
        <taxon>Arthropoda</taxon>
        <taxon>Hexapoda</taxon>
        <taxon>Insecta</taxon>
        <taxon>Pterygota</taxon>
        <taxon>Neoptera</taxon>
        <taxon>Endopterygota</taxon>
        <taxon>Hymenoptera</taxon>
        <taxon>Apocrita</taxon>
        <taxon>Aculeata</taxon>
        <taxon>Formicoidea</taxon>
        <taxon>Formicidae</taxon>
        <taxon>Myrmicinae</taxon>
        <taxon>Cardiocondyla</taxon>
    </lineage>
</organism>
<comment type="caution">
    <text evidence="1">The sequence shown here is derived from an EMBL/GenBank/DDBJ whole genome shotgun (WGS) entry which is preliminary data.</text>
</comment>
<keyword evidence="2" id="KW-1185">Reference proteome</keyword>
<dbReference type="EMBL" id="JADYXP020000004">
    <property type="protein sequence ID" value="KAL0125321.1"/>
    <property type="molecule type" value="Genomic_DNA"/>
</dbReference>
<evidence type="ECO:0008006" key="3">
    <source>
        <dbReference type="Google" id="ProtNLM"/>
    </source>
</evidence>